<dbReference type="EMBL" id="REGN01001287">
    <property type="protein sequence ID" value="RNA35777.1"/>
    <property type="molecule type" value="Genomic_DNA"/>
</dbReference>
<name>A0A3M7SJH8_BRAPC</name>
<proteinExistence type="predicted"/>
<reference evidence="1 2" key="1">
    <citation type="journal article" date="2018" name="Sci. Rep.">
        <title>Genomic signatures of local adaptation to the degree of environmental predictability in rotifers.</title>
        <authorList>
            <person name="Franch-Gras L."/>
            <person name="Hahn C."/>
            <person name="Garcia-Roger E.M."/>
            <person name="Carmona M.J."/>
            <person name="Serra M."/>
            <person name="Gomez A."/>
        </authorList>
    </citation>
    <scope>NUCLEOTIDE SEQUENCE [LARGE SCALE GENOMIC DNA]</scope>
    <source>
        <strain evidence="1">HYR1</strain>
    </source>
</reference>
<sequence length="60" mass="6760">MNPDRQVSLQQFIQKLGNFGSKSTLAFLDTEKDLGSLQSTRFNSDRKRPIKNVSGLNCKT</sequence>
<accession>A0A3M7SJH8</accession>
<evidence type="ECO:0000313" key="2">
    <source>
        <dbReference type="Proteomes" id="UP000276133"/>
    </source>
</evidence>
<comment type="caution">
    <text evidence="1">The sequence shown here is derived from an EMBL/GenBank/DDBJ whole genome shotgun (WGS) entry which is preliminary data.</text>
</comment>
<organism evidence="1 2">
    <name type="scientific">Brachionus plicatilis</name>
    <name type="common">Marine rotifer</name>
    <name type="synonym">Brachionus muelleri</name>
    <dbReference type="NCBI Taxonomy" id="10195"/>
    <lineage>
        <taxon>Eukaryota</taxon>
        <taxon>Metazoa</taxon>
        <taxon>Spiralia</taxon>
        <taxon>Gnathifera</taxon>
        <taxon>Rotifera</taxon>
        <taxon>Eurotatoria</taxon>
        <taxon>Monogononta</taxon>
        <taxon>Pseudotrocha</taxon>
        <taxon>Ploima</taxon>
        <taxon>Brachionidae</taxon>
        <taxon>Brachionus</taxon>
    </lineage>
</organism>
<evidence type="ECO:0000313" key="1">
    <source>
        <dbReference type="EMBL" id="RNA35777.1"/>
    </source>
</evidence>
<gene>
    <name evidence="1" type="ORF">BpHYR1_004517</name>
</gene>
<dbReference type="AlphaFoldDB" id="A0A3M7SJH8"/>
<keyword evidence="2" id="KW-1185">Reference proteome</keyword>
<protein>
    <submittedName>
        <fullName evidence="1">Uncharacterized protein</fullName>
    </submittedName>
</protein>
<dbReference type="Proteomes" id="UP000276133">
    <property type="component" value="Unassembled WGS sequence"/>
</dbReference>